<comment type="caution">
    <text evidence="1">The sequence shown here is derived from an EMBL/GenBank/DDBJ whole genome shotgun (WGS) entry which is preliminary data.</text>
</comment>
<evidence type="ECO:0000313" key="2">
    <source>
        <dbReference type="Proteomes" id="UP000033774"/>
    </source>
</evidence>
<accession>A0A0F3IS91</accession>
<proteinExistence type="predicted"/>
<sequence length="200" mass="21463">MIITHQGQTPQIDPTAWVAPDATLCGAVSVGPGARIMHGARVIGEGGGRVSIGAEVILYENTVIRATARNDCTIGPNCLIAPQVHITGAVIEGECYIATGAVILPQAHLGRRCEIRIGGVVHLRTRLPEFAIVPNYWIALGDPVEILPPDQHDSIWARQKAMDYPRAVFGVDRYAPDVMVTLTHGLSEELAPHVDDVILS</sequence>
<gene>
    <name evidence="1" type="ORF">VZ95_11075</name>
</gene>
<dbReference type="PANTHER" id="PTHR13061:SF29">
    <property type="entry name" value="GAMMA CARBONIC ANHYDRASE-LIKE 1, MITOCHONDRIAL-RELATED"/>
    <property type="match status" value="1"/>
</dbReference>
<evidence type="ECO:0000313" key="1">
    <source>
        <dbReference type="EMBL" id="KJV09507.1"/>
    </source>
</evidence>
<dbReference type="GO" id="GO:0016740">
    <property type="term" value="F:transferase activity"/>
    <property type="evidence" value="ECO:0007669"/>
    <property type="project" value="UniProtKB-KW"/>
</dbReference>
<dbReference type="InterPro" id="IPR011004">
    <property type="entry name" value="Trimer_LpxA-like_sf"/>
</dbReference>
<dbReference type="OrthoDB" id="9803036at2"/>
<keyword evidence="1" id="KW-0808">Transferase</keyword>
<dbReference type="SUPFAM" id="SSF51161">
    <property type="entry name" value="Trimeric LpxA-like enzymes"/>
    <property type="match status" value="1"/>
</dbReference>
<dbReference type="InterPro" id="IPR050484">
    <property type="entry name" value="Transf_Hexapept/Carb_Anhydrase"/>
</dbReference>
<dbReference type="Gene3D" id="2.160.10.10">
    <property type="entry name" value="Hexapeptide repeat proteins"/>
    <property type="match status" value="1"/>
</dbReference>
<organism evidence="1 2">
    <name type="scientific">Elstera litoralis</name>
    <dbReference type="NCBI Taxonomy" id="552518"/>
    <lineage>
        <taxon>Bacteria</taxon>
        <taxon>Pseudomonadati</taxon>
        <taxon>Pseudomonadota</taxon>
        <taxon>Alphaproteobacteria</taxon>
        <taxon>Rhodospirillales</taxon>
        <taxon>Rhodospirillaceae</taxon>
        <taxon>Elstera</taxon>
    </lineage>
</organism>
<reference evidence="1 2" key="1">
    <citation type="submission" date="2015-03" db="EMBL/GenBank/DDBJ databases">
        <title>Draft genome sequence of Elstera litoralis.</title>
        <authorList>
            <person name="Rahalkar M.C."/>
            <person name="Dhakephalkar P.K."/>
            <person name="Pore S.D."/>
            <person name="Arora P."/>
            <person name="Kapse N.G."/>
            <person name="Pandit P.S."/>
        </authorList>
    </citation>
    <scope>NUCLEOTIDE SEQUENCE [LARGE SCALE GENOMIC DNA]</scope>
    <source>
        <strain evidence="1 2">Dia-1</strain>
    </source>
</reference>
<dbReference type="EMBL" id="LAJY01000271">
    <property type="protein sequence ID" value="KJV09507.1"/>
    <property type="molecule type" value="Genomic_DNA"/>
</dbReference>
<dbReference type="AlphaFoldDB" id="A0A0F3IS91"/>
<dbReference type="Proteomes" id="UP000033774">
    <property type="component" value="Unassembled WGS sequence"/>
</dbReference>
<dbReference type="PANTHER" id="PTHR13061">
    <property type="entry name" value="DYNACTIN SUBUNIT P25"/>
    <property type="match status" value="1"/>
</dbReference>
<dbReference type="RefSeq" id="WP_045775893.1">
    <property type="nucleotide sequence ID" value="NZ_LAJY01000271.1"/>
</dbReference>
<protein>
    <submittedName>
        <fullName evidence="1">Transferase</fullName>
    </submittedName>
</protein>
<keyword evidence="2" id="KW-1185">Reference proteome</keyword>
<name>A0A0F3IS91_9PROT</name>